<feature type="compositionally biased region" description="Basic residues" evidence="1">
    <location>
        <begin position="79"/>
        <end position="88"/>
    </location>
</feature>
<gene>
    <name evidence="2" type="ORF">GCM10009688_12290</name>
</gene>
<organism evidence="2 3">
    <name type="scientific">Arthrobacter gandavensis</name>
    <dbReference type="NCBI Taxonomy" id="169960"/>
    <lineage>
        <taxon>Bacteria</taxon>
        <taxon>Bacillati</taxon>
        <taxon>Actinomycetota</taxon>
        <taxon>Actinomycetes</taxon>
        <taxon>Micrococcales</taxon>
        <taxon>Micrococcaceae</taxon>
        <taxon>Arthrobacter</taxon>
    </lineage>
</organism>
<proteinExistence type="predicted"/>
<keyword evidence="3" id="KW-1185">Reference proteome</keyword>
<reference evidence="2 3" key="1">
    <citation type="journal article" date="2019" name="Int. J. Syst. Evol. Microbiol.">
        <title>The Global Catalogue of Microorganisms (GCM) 10K type strain sequencing project: providing services to taxonomists for standard genome sequencing and annotation.</title>
        <authorList>
            <consortium name="The Broad Institute Genomics Platform"/>
            <consortium name="The Broad Institute Genome Sequencing Center for Infectious Disease"/>
            <person name="Wu L."/>
            <person name="Ma J."/>
        </authorList>
    </citation>
    <scope>NUCLEOTIDE SEQUENCE [LARGE SCALE GENOMIC DNA]</scope>
    <source>
        <strain evidence="2 3">JCM 13316</strain>
    </source>
</reference>
<comment type="caution">
    <text evidence="2">The sequence shown here is derived from an EMBL/GenBank/DDBJ whole genome shotgun (WGS) entry which is preliminary data.</text>
</comment>
<evidence type="ECO:0000313" key="3">
    <source>
        <dbReference type="Proteomes" id="UP001500784"/>
    </source>
</evidence>
<name>A0ABN2P107_9MICC</name>
<sequence>MTEPTSNSSQNPLDEAGLLNQPSAGAEPQLQVNIAPAAARRLSEEGQQRLAAARQQEANLPGWQSLGKGGKPSHANGRQGRRERKVRW</sequence>
<protein>
    <submittedName>
        <fullName evidence="2">Uncharacterized protein</fullName>
    </submittedName>
</protein>
<dbReference type="Proteomes" id="UP001500784">
    <property type="component" value="Unassembled WGS sequence"/>
</dbReference>
<feature type="region of interest" description="Disordered" evidence="1">
    <location>
        <begin position="43"/>
        <end position="88"/>
    </location>
</feature>
<feature type="compositionally biased region" description="Polar residues" evidence="1">
    <location>
        <begin position="1"/>
        <end position="12"/>
    </location>
</feature>
<feature type="compositionally biased region" description="Low complexity" evidence="1">
    <location>
        <begin position="48"/>
        <end position="58"/>
    </location>
</feature>
<feature type="region of interest" description="Disordered" evidence="1">
    <location>
        <begin position="1"/>
        <end position="29"/>
    </location>
</feature>
<dbReference type="RefSeq" id="WP_152225800.1">
    <property type="nucleotide sequence ID" value="NZ_BAAALV010000002.1"/>
</dbReference>
<evidence type="ECO:0000256" key="1">
    <source>
        <dbReference type="SAM" id="MobiDB-lite"/>
    </source>
</evidence>
<dbReference type="EMBL" id="BAAALV010000002">
    <property type="protein sequence ID" value="GAA1909296.1"/>
    <property type="molecule type" value="Genomic_DNA"/>
</dbReference>
<accession>A0ABN2P107</accession>
<evidence type="ECO:0000313" key="2">
    <source>
        <dbReference type="EMBL" id="GAA1909296.1"/>
    </source>
</evidence>